<protein>
    <submittedName>
        <fullName evidence="2">Uncharacterized protein</fullName>
    </submittedName>
</protein>
<accession>A0A1Q9GCW4</accession>
<gene>
    <name evidence="2" type="ORF">BIT28_24790</name>
</gene>
<keyword evidence="1" id="KW-1133">Transmembrane helix</keyword>
<reference evidence="2 3" key="1">
    <citation type="submission" date="2016-09" db="EMBL/GenBank/DDBJ databases">
        <title>Photobacterium proteolyticum sp. nov. a protease producing bacterium isolated from ocean sediments of Laizhou Bay.</title>
        <authorList>
            <person name="Li Y."/>
        </authorList>
    </citation>
    <scope>NUCLEOTIDE SEQUENCE [LARGE SCALE GENOMIC DNA]</scope>
    <source>
        <strain evidence="2 3">13-12</strain>
    </source>
</reference>
<dbReference type="Proteomes" id="UP000186905">
    <property type="component" value="Unassembled WGS sequence"/>
</dbReference>
<sequence>MTKYIALAMALFSIYLAVRLEDFGMVSLSLLGYLVVIVTFIIDASAKKLSKPVSLDAAFTDDLISSSFRRH</sequence>
<keyword evidence="1" id="KW-0812">Transmembrane</keyword>
<dbReference type="EMBL" id="MJIL01000092">
    <property type="protein sequence ID" value="OLQ72237.1"/>
    <property type="molecule type" value="Genomic_DNA"/>
</dbReference>
<feature type="transmembrane region" description="Helical" evidence="1">
    <location>
        <begin position="30"/>
        <end position="46"/>
    </location>
</feature>
<proteinExistence type="predicted"/>
<evidence type="ECO:0000313" key="2">
    <source>
        <dbReference type="EMBL" id="OLQ72237.1"/>
    </source>
</evidence>
<comment type="caution">
    <text evidence="2">The sequence shown here is derived from an EMBL/GenBank/DDBJ whole genome shotgun (WGS) entry which is preliminary data.</text>
</comment>
<name>A0A1Q9GCW4_9GAMM</name>
<keyword evidence="1" id="KW-0472">Membrane</keyword>
<organism evidence="2 3">
    <name type="scientific">Photobacterium proteolyticum</name>
    <dbReference type="NCBI Taxonomy" id="1903952"/>
    <lineage>
        <taxon>Bacteria</taxon>
        <taxon>Pseudomonadati</taxon>
        <taxon>Pseudomonadota</taxon>
        <taxon>Gammaproteobacteria</taxon>
        <taxon>Vibrionales</taxon>
        <taxon>Vibrionaceae</taxon>
        <taxon>Photobacterium</taxon>
    </lineage>
</organism>
<evidence type="ECO:0000256" key="1">
    <source>
        <dbReference type="SAM" id="Phobius"/>
    </source>
</evidence>
<evidence type="ECO:0000313" key="3">
    <source>
        <dbReference type="Proteomes" id="UP000186905"/>
    </source>
</evidence>
<dbReference type="AlphaFoldDB" id="A0A1Q9GCW4"/>
<dbReference type="RefSeq" id="WP_075767214.1">
    <property type="nucleotide sequence ID" value="NZ_MJIL01000092.1"/>
</dbReference>
<keyword evidence="3" id="KW-1185">Reference proteome</keyword>